<evidence type="ECO:0000256" key="1">
    <source>
        <dbReference type="SAM" id="MobiDB-lite"/>
    </source>
</evidence>
<evidence type="ECO:0000256" key="2">
    <source>
        <dbReference type="SAM" id="Phobius"/>
    </source>
</evidence>
<dbReference type="EMBL" id="OX465078">
    <property type="protein sequence ID" value="CAI9273064.1"/>
    <property type="molecule type" value="Genomic_DNA"/>
</dbReference>
<gene>
    <name evidence="3" type="ORF">LSALG_LOCUS13232</name>
</gene>
<proteinExistence type="predicted"/>
<dbReference type="Proteomes" id="UP001177003">
    <property type="component" value="Chromosome 2"/>
</dbReference>
<accession>A0AA35YFN7</accession>
<protein>
    <submittedName>
        <fullName evidence="3">Uncharacterized protein</fullName>
    </submittedName>
</protein>
<evidence type="ECO:0000313" key="3">
    <source>
        <dbReference type="EMBL" id="CAI9273064.1"/>
    </source>
</evidence>
<keyword evidence="2" id="KW-1133">Transmembrane helix</keyword>
<organism evidence="3 4">
    <name type="scientific">Lactuca saligna</name>
    <name type="common">Willowleaf lettuce</name>
    <dbReference type="NCBI Taxonomy" id="75948"/>
    <lineage>
        <taxon>Eukaryota</taxon>
        <taxon>Viridiplantae</taxon>
        <taxon>Streptophyta</taxon>
        <taxon>Embryophyta</taxon>
        <taxon>Tracheophyta</taxon>
        <taxon>Spermatophyta</taxon>
        <taxon>Magnoliopsida</taxon>
        <taxon>eudicotyledons</taxon>
        <taxon>Gunneridae</taxon>
        <taxon>Pentapetalae</taxon>
        <taxon>asterids</taxon>
        <taxon>campanulids</taxon>
        <taxon>Asterales</taxon>
        <taxon>Asteraceae</taxon>
        <taxon>Cichorioideae</taxon>
        <taxon>Cichorieae</taxon>
        <taxon>Lactucinae</taxon>
        <taxon>Lactuca</taxon>
    </lineage>
</organism>
<feature type="region of interest" description="Disordered" evidence="1">
    <location>
        <begin position="82"/>
        <end position="107"/>
    </location>
</feature>
<evidence type="ECO:0000313" key="4">
    <source>
        <dbReference type="Proteomes" id="UP001177003"/>
    </source>
</evidence>
<dbReference type="AlphaFoldDB" id="A0AA35YFN7"/>
<keyword evidence="2" id="KW-0472">Membrane</keyword>
<feature type="transmembrane region" description="Helical" evidence="2">
    <location>
        <begin position="20"/>
        <end position="39"/>
    </location>
</feature>
<keyword evidence="4" id="KW-1185">Reference proteome</keyword>
<reference evidence="3" key="1">
    <citation type="submission" date="2023-04" db="EMBL/GenBank/DDBJ databases">
        <authorList>
            <person name="Vijverberg K."/>
            <person name="Xiong W."/>
            <person name="Schranz E."/>
        </authorList>
    </citation>
    <scope>NUCLEOTIDE SEQUENCE</scope>
</reference>
<sequence length="107" mass="11950">MQSMLNTVVTLLQSKKHNPKHPTSIIVAAAALIPFRIVVIDDEKETTMRLVGEQPSHLLQLFIASSPFHTFPYRSCCRGNGRIGGDEDEDFQNKIRADNPPLSSLFT</sequence>
<keyword evidence="2" id="KW-0812">Transmembrane</keyword>
<name>A0AA35YFN7_LACSI</name>